<dbReference type="SUPFAM" id="SSF50044">
    <property type="entry name" value="SH3-domain"/>
    <property type="match status" value="1"/>
</dbReference>
<dbReference type="InterPro" id="IPR001452">
    <property type="entry name" value="SH3_domain"/>
</dbReference>
<protein>
    <submittedName>
        <fullName evidence="7">Protein kinase C and casein kinase substrate in neurons protein 1</fullName>
    </submittedName>
</protein>
<dbReference type="Pfam" id="PF00018">
    <property type="entry name" value="SH3_1"/>
    <property type="match status" value="1"/>
</dbReference>
<dbReference type="Proteomes" id="UP000241890">
    <property type="component" value="Unassembled WGS sequence"/>
</dbReference>
<sequence>MKGVAWRRAAVAVVGALVLLARGGAAAGCGDIGDELTCEATYDCYWANWTAIPAEECREIPKNSTMCECPGGSCTDDPPEGERSGCEPHRFCVYAWGGVNNCNVKEVTQDSDCLEDIVFTDAFSCLMKTTDAPTPSPTDATLRPTLSPTNATSSSSESEVPIIAIGGATGGSFVLLVLVSVFFIVRRDKDKDTKQVRGVISMDTYMAYAKPAVPDLPVRQELPEQRTLDLQGMNLVVIFDFDAENDDELDATSGTELLGLLKYDEWWEARAPDGRMGIIPCAYVSEVGLTDGIVDPGSLEAFNMADF</sequence>
<reference evidence="7 8" key="1">
    <citation type="submission" date="2017-12" db="EMBL/GenBank/DDBJ databases">
        <title>Sequencing, de novo assembly and annotation of complete genome of a new Thraustochytrid species, strain FCC1311.</title>
        <authorList>
            <person name="Sedici K."/>
            <person name="Godart F."/>
            <person name="Aiese Cigliano R."/>
            <person name="Sanseverino W."/>
            <person name="Barakat M."/>
            <person name="Ortet P."/>
            <person name="Marechal E."/>
            <person name="Cagnac O."/>
            <person name="Amato A."/>
        </authorList>
    </citation>
    <scope>NUCLEOTIDE SEQUENCE [LARGE SCALE GENOMIC DNA]</scope>
</reference>
<evidence type="ECO:0000256" key="3">
    <source>
        <dbReference type="SAM" id="MobiDB-lite"/>
    </source>
</evidence>
<dbReference type="SMART" id="SM00326">
    <property type="entry name" value="SH3"/>
    <property type="match status" value="1"/>
</dbReference>
<keyword evidence="4" id="KW-1133">Transmembrane helix</keyword>
<keyword evidence="7" id="KW-0808">Transferase</keyword>
<accession>A0A2R5GS29</accession>
<keyword evidence="5" id="KW-0732">Signal</keyword>
<keyword evidence="7" id="KW-0418">Kinase</keyword>
<feature type="chain" id="PRO_5015356261" evidence="5">
    <location>
        <begin position="27"/>
        <end position="307"/>
    </location>
</feature>
<organism evidence="7 8">
    <name type="scientific">Hondaea fermentalgiana</name>
    <dbReference type="NCBI Taxonomy" id="2315210"/>
    <lineage>
        <taxon>Eukaryota</taxon>
        <taxon>Sar</taxon>
        <taxon>Stramenopiles</taxon>
        <taxon>Bigyra</taxon>
        <taxon>Labyrinthulomycetes</taxon>
        <taxon>Thraustochytrida</taxon>
        <taxon>Thraustochytriidae</taxon>
        <taxon>Hondaea</taxon>
    </lineage>
</organism>
<evidence type="ECO:0000313" key="7">
    <source>
        <dbReference type="EMBL" id="GBG33109.1"/>
    </source>
</evidence>
<proteinExistence type="predicted"/>
<keyword evidence="8" id="KW-1185">Reference proteome</keyword>
<feature type="compositionally biased region" description="Low complexity" evidence="3">
    <location>
        <begin position="132"/>
        <end position="141"/>
    </location>
</feature>
<comment type="caution">
    <text evidence="7">The sequence shown here is derived from an EMBL/GenBank/DDBJ whole genome shotgun (WGS) entry which is preliminary data.</text>
</comment>
<evidence type="ECO:0000256" key="5">
    <source>
        <dbReference type="SAM" id="SignalP"/>
    </source>
</evidence>
<evidence type="ECO:0000259" key="6">
    <source>
        <dbReference type="PROSITE" id="PS50002"/>
    </source>
</evidence>
<dbReference type="Gene3D" id="2.30.30.40">
    <property type="entry name" value="SH3 Domains"/>
    <property type="match status" value="1"/>
</dbReference>
<dbReference type="PROSITE" id="PS50002">
    <property type="entry name" value="SH3"/>
    <property type="match status" value="1"/>
</dbReference>
<keyword evidence="1 2" id="KW-0728">SH3 domain</keyword>
<evidence type="ECO:0000256" key="1">
    <source>
        <dbReference type="ARBA" id="ARBA00022443"/>
    </source>
</evidence>
<dbReference type="EMBL" id="BEYU01000144">
    <property type="protein sequence ID" value="GBG33109.1"/>
    <property type="molecule type" value="Genomic_DNA"/>
</dbReference>
<feature type="signal peptide" evidence="5">
    <location>
        <begin position="1"/>
        <end position="26"/>
    </location>
</feature>
<dbReference type="InParanoid" id="A0A2R5GS29"/>
<dbReference type="InterPro" id="IPR036028">
    <property type="entry name" value="SH3-like_dom_sf"/>
</dbReference>
<dbReference type="GO" id="GO:0016301">
    <property type="term" value="F:kinase activity"/>
    <property type="evidence" value="ECO:0007669"/>
    <property type="project" value="UniProtKB-KW"/>
</dbReference>
<keyword evidence="4" id="KW-0812">Transmembrane</keyword>
<evidence type="ECO:0000256" key="2">
    <source>
        <dbReference type="PROSITE-ProRule" id="PRU00192"/>
    </source>
</evidence>
<feature type="region of interest" description="Disordered" evidence="3">
    <location>
        <begin position="132"/>
        <end position="158"/>
    </location>
</feature>
<evidence type="ECO:0000313" key="8">
    <source>
        <dbReference type="Proteomes" id="UP000241890"/>
    </source>
</evidence>
<dbReference type="OrthoDB" id="5971719at2759"/>
<feature type="domain" description="SH3" evidence="6">
    <location>
        <begin position="230"/>
        <end position="289"/>
    </location>
</feature>
<dbReference type="AlphaFoldDB" id="A0A2R5GS29"/>
<feature type="transmembrane region" description="Helical" evidence="4">
    <location>
        <begin position="162"/>
        <end position="185"/>
    </location>
</feature>
<name>A0A2R5GS29_9STRA</name>
<keyword evidence="4" id="KW-0472">Membrane</keyword>
<evidence type="ECO:0000256" key="4">
    <source>
        <dbReference type="SAM" id="Phobius"/>
    </source>
</evidence>
<gene>
    <name evidence="7" type="ORF">FCC1311_093332</name>
</gene>